<dbReference type="AlphaFoldDB" id="A0A822Z526"/>
<accession>A0A822Z526</accession>
<gene>
    <name evidence="1" type="ORF">HUJ06_007269</name>
</gene>
<dbReference type="EMBL" id="DUZY01000004">
    <property type="protein sequence ID" value="DAD36628.1"/>
    <property type="molecule type" value="Genomic_DNA"/>
</dbReference>
<organism evidence="1 2">
    <name type="scientific">Nelumbo nucifera</name>
    <name type="common">Sacred lotus</name>
    <dbReference type="NCBI Taxonomy" id="4432"/>
    <lineage>
        <taxon>Eukaryota</taxon>
        <taxon>Viridiplantae</taxon>
        <taxon>Streptophyta</taxon>
        <taxon>Embryophyta</taxon>
        <taxon>Tracheophyta</taxon>
        <taxon>Spermatophyta</taxon>
        <taxon>Magnoliopsida</taxon>
        <taxon>Proteales</taxon>
        <taxon>Nelumbonaceae</taxon>
        <taxon>Nelumbo</taxon>
    </lineage>
</organism>
<protein>
    <submittedName>
        <fullName evidence="1">Uncharacterized protein</fullName>
    </submittedName>
</protein>
<sequence length="36" mass="4122">MKLDKLLVLRSATKAYCRKINNLQLLGKALDDFLSQ</sequence>
<name>A0A822Z526_NELNU</name>
<evidence type="ECO:0000313" key="2">
    <source>
        <dbReference type="Proteomes" id="UP000607653"/>
    </source>
</evidence>
<proteinExistence type="predicted"/>
<keyword evidence="2" id="KW-1185">Reference proteome</keyword>
<comment type="caution">
    <text evidence="1">The sequence shown here is derived from an EMBL/GenBank/DDBJ whole genome shotgun (WGS) entry which is preliminary data.</text>
</comment>
<reference evidence="1 2" key="1">
    <citation type="journal article" date="2020" name="Mol. Biol. Evol.">
        <title>Distinct Expression and Methylation Patterns for Genes with Different Fates following a Single Whole-Genome Duplication in Flowering Plants.</title>
        <authorList>
            <person name="Shi T."/>
            <person name="Rahmani R.S."/>
            <person name="Gugger P.F."/>
            <person name="Wang M."/>
            <person name="Li H."/>
            <person name="Zhang Y."/>
            <person name="Li Z."/>
            <person name="Wang Q."/>
            <person name="Van de Peer Y."/>
            <person name="Marchal K."/>
            <person name="Chen J."/>
        </authorList>
    </citation>
    <scope>NUCLEOTIDE SEQUENCE [LARGE SCALE GENOMIC DNA]</scope>
    <source>
        <tissue evidence="1">Leaf</tissue>
    </source>
</reference>
<evidence type="ECO:0000313" key="1">
    <source>
        <dbReference type="EMBL" id="DAD36628.1"/>
    </source>
</evidence>
<dbReference type="Proteomes" id="UP000607653">
    <property type="component" value="Unassembled WGS sequence"/>
</dbReference>